<keyword evidence="1" id="KW-0812">Transmembrane</keyword>
<reference evidence="2" key="1">
    <citation type="journal article" date="2022" name="IScience">
        <title>Evolution of zygomycete secretomes and the origins of terrestrial fungal ecologies.</title>
        <authorList>
            <person name="Chang Y."/>
            <person name="Wang Y."/>
            <person name="Mondo S."/>
            <person name="Ahrendt S."/>
            <person name="Andreopoulos W."/>
            <person name="Barry K."/>
            <person name="Beard J."/>
            <person name="Benny G.L."/>
            <person name="Blankenship S."/>
            <person name="Bonito G."/>
            <person name="Cuomo C."/>
            <person name="Desiro A."/>
            <person name="Gervers K.A."/>
            <person name="Hundley H."/>
            <person name="Kuo A."/>
            <person name="LaButti K."/>
            <person name="Lang B.F."/>
            <person name="Lipzen A."/>
            <person name="O'Donnell K."/>
            <person name="Pangilinan J."/>
            <person name="Reynolds N."/>
            <person name="Sandor L."/>
            <person name="Smith M.E."/>
            <person name="Tsang A."/>
            <person name="Grigoriev I.V."/>
            <person name="Stajich J.E."/>
            <person name="Spatafora J.W."/>
        </authorList>
    </citation>
    <scope>NUCLEOTIDE SEQUENCE</scope>
    <source>
        <strain evidence="2">RSA 2281</strain>
    </source>
</reference>
<dbReference type="AlphaFoldDB" id="A0AAD5KKA2"/>
<keyword evidence="1" id="KW-1133">Transmembrane helix</keyword>
<sequence>MARSILYWPGAYKTPRFSPDSIYSMLFYFRCISRLFLILPMTYCYSFLIPERITFFSPLPLFIIFFFYMIFQMLYI</sequence>
<feature type="transmembrane region" description="Helical" evidence="1">
    <location>
        <begin position="27"/>
        <end position="48"/>
    </location>
</feature>
<dbReference type="Proteomes" id="UP001209540">
    <property type="component" value="Unassembled WGS sequence"/>
</dbReference>
<evidence type="ECO:0000313" key="2">
    <source>
        <dbReference type="EMBL" id="KAI9273113.1"/>
    </source>
</evidence>
<dbReference type="EMBL" id="JAIXMP010000005">
    <property type="protein sequence ID" value="KAI9273113.1"/>
    <property type="molecule type" value="Genomic_DNA"/>
</dbReference>
<accession>A0AAD5KKA2</accession>
<name>A0AAD5KKA2_9FUNG</name>
<comment type="caution">
    <text evidence="2">The sequence shown here is derived from an EMBL/GenBank/DDBJ whole genome shotgun (WGS) entry which is preliminary data.</text>
</comment>
<gene>
    <name evidence="2" type="ORF">BDA99DRAFT_500093</name>
</gene>
<keyword evidence="3" id="KW-1185">Reference proteome</keyword>
<feature type="transmembrane region" description="Helical" evidence="1">
    <location>
        <begin position="55"/>
        <end position="75"/>
    </location>
</feature>
<protein>
    <submittedName>
        <fullName evidence="2">Uncharacterized protein</fullName>
    </submittedName>
</protein>
<reference evidence="2" key="2">
    <citation type="submission" date="2023-02" db="EMBL/GenBank/DDBJ databases">
        <authorList>
            <consortium name="DOE Joint Genome Institute"/>
            <person name="Mondo S.J."/>
            <person name="Chang Y."/>
            <person name="Wang Y."/>
            <person name="Ahrendt S."/>
            <person name="Andreopoulos W."/>
            <person name="Barry K."/>
            <person name="Beard J."/>
            <person name="Benny G.L."/>
            <person name="Blankenship S."/>
            <person name="Bonito G."/>
            <person name="Cuomo C."/>
            <person name="Desiro A."/>
            <person name="Gervers K.A."/>
            <person name="Hundley H."/>
            <person name="Kuo A."/>
            <person name="LaButti K."/>
            <person name="Lang B.F."/>
            <person name="Lipzen A."/>
            <person name="O'Donnell K."/>
            <person name="Pangilinan J."/>
            <person name="Reynolds N."/>
            <person name="Sandor L."/>
            <person name="Smith M.W."/>
            <person name="Tsang A."/>
            <person name="Grigoriev I.V."/>
            <person name="Stajich J.E."/>
            <person name="Spatafora J.W."/>
        </authorList>
    </citation>
    <scope>NUCLEOTIDE SEQUENCE</scope>
    <source>
        <strain evidence="2">RSA 2281</strain>
    </source>
</reference>
<keyword evidence="1" id="KW-0472">Membrane</keyword>
<organism evidence="2 3">
    <name type="scientific">Phascolomyces articulosus</name>
    <dbReference type="NCBI Taxonomy" id="60185"/>
    <lineage>
        <taxon>Eukaryota</taxon>
        <taxon>Fungi</taxon>
        <taxon>Fungi incertae sedis</taxon>
        <taxon>Mucoromycota</taxon>
        <taxon>Mucoromycotina</taxon>
        <taxon>Mucoromycetes</taxon>
        <taxon>Mucorales</taxon>
        <taxon>Lichtheimiaceae</taxon>
        <taxon>Phascolomyces</taxon>
    </lineage>
</organism>
<proteinExistence type="predicted"/>
<evidence type="ECO:0000256" key="1">
    <source>
        <dbReference type="SAM" id="Phobius"/>
    </source>
</evidence>
<evidence type="ECO:0000313" key="3">
    <source>
        <dbReference type="Proteomes" id="UP001209540"/>
    </source>
</evidence>